<dbReference type="CDD" id="cd07344">
    <property type="entry name" value="M48_yhfN_like"/>
    <property type="match status" value="1"/>
</dbReference>
<dbReference type="EMBL" id="CP103423">
    <property type="protein sequence ID" value="UWD34073.1"/>
    <property type="molecule type" value="Genomic_DNA"/>
</dbReference>
<accession>A0ABY5TXV8</accession>
<feature type="domain" description="YgjP-like metallopeptidase" evidence="1">
    <location>
        <begin position="74"/>
        <end position="214"/>
    </location>
</feature>
<sequence length="231" mass="28269">MLKIESIVIDGIEVKFKLYPALVLENNIRWKEGIIEFHPTKKSIEDNSWQEELKTYFRKNKDFCLNYSGEAIDIKNKHFYLFGEKINFEIIEKINEFIFNCEKIDVLEKSFNSLKLLERFIKNFCEQRLFRYLIYRTTELENLLKVEKRNKIILKKFNSYWGRNSFTQNTIEYASRLFPFSQEIIDSIIYHELVHCFFPHHKKDFWNKLYNYVSKEKYELYSNKLYFGVFN</sequence>
<dbReference type="PANTHER" id="PTHR30399:SF1">
    <property type="entry name" value="UTP PYROPHOSPHATASE"/>
    <property type="match status" value="1"/>
</dbReference>
<evidence type="ECO:0000313" key="2">
    <source>
        <dbReference type="EMBL" id="UWD34073.1"/>
    </source>
</evidence>
<dbReference type="RefSeq" id="WP_027123097.1">
    <property type="nucleotide sequence ID" value="NZ_CP103423.1"/>
</dbReference>
<keyword evidence="3" id="KW-1185">Reference proteome</keyword>
<dbReference type="Proteomes" id="UP001058364">
    <property type="component" value="Chromosome"/>
</dbReference>
<organism evidence="2 3">
    <name type="scientific">Mesomycoplasma molare</name>
    <dbReference type="NCBI Taxonomy" id="171288"/>
    <lineage>
        <taxon>Bacteria</taxon>
        <taxon>Bacillati</taxon>
        <taxon>Mycoplasmatota</taxon>
        <taxon>Mycoplasmoidales</taxon>
        <taxon>Metamycoplasmataceae</taxon>
        <taxon>Mesomycoplasma</taxon>
    </lineage>
</organism>
<dbReference type="PANTHER" id="PTHR30399">
    <property type="entry name" value="UNCHARACTERIZED PROTEIN YGJP"/>
    <property type="match status" value="1"/>
</dbReference>
<evidence type="ECO:0000313" key="3">
    <source>
        <dbReference type="Proteomes" id="UP001058364"/>
    </source>
</evidence>
<gene>
    <name evidence="2" type="ORF">NX772_03125</name>
</gene>
<dbReference type="Pfam" id="PF01863">
    <property type="entry name" value="YgjP-like"/>
    <property type="match status" value="1"/>
</dbReference>
<name>A0ABY5TXV8_9BACT</name>
<dbReference type="InterPro" id="IPR053136">
    <property type="entry name" value="UTP_pyrophosphatase-like"/>
</dbReference>
<evidence type="ECO:0000259" key="1">
    <source>
        <dbReference type="Pfam" id="PF01863"/>
    </source>
</evidence>
<proteinExistence type="predicted"/>
<reference evidence="2" key="1">
    <citation type="submission" date="2022-08" db="EMBL/GenBank/DDBJ databases">
        <title>Complete genome sequence of Mycoplasma molare type strain H 542.</title>
        <authorList>
            <person name="Spergser J."/>
        </authorList>
    </citation>
    <scope>NUCLEOTIDE SEQUENCE</scope>
    <source>
        <strain evidence="2">H 542</strain>
    </source>
</reference>
<dbReference type="Gene3D" id="3.30.2010.10">
    <property type="entry name" value="Metalloproteases ('zincins'), catalytic domain"/>
    <property type="match status" value="1"/>
</dbReference>
<dbReference type="InterPro" id="IPR002725">
    <property type="entry name" value="YgjP-like_metallopeptidase"/>
</dbReference>
<protein>
    <submittedName>
        <fullName evidence="2">M48 family metallopeptidase</fullName>
    </submittedName>
</protein>